<evidence type="ECO:0000259" key="2">
    <source>
        <dbReference type="Pfam" id="PF23536"/>
    </source>
</evidence>
<proteinExistence type="predicted"/>
<sequence>MKRLLYGVLLALASASASSADQNLAAKPNGSVRITASATEVTRLSVAGDRIRRIIKDQTNFSQINDADTGDVFMRYTGPLDKLVTETGYILTERGATVGYELTPATTHGAETVIITITGMATAGSAASGGSSTASTKTPAFELAAGEGGGGYASGLVAFTRSAIDQFIDGRAAPAKAHGAVVASTSGNGMRAKIMVASGGRAGRYVRPQDFYGPKVLSVWVQRNSLGTNERAWVVVVEKR</sequence>
<dbReference type="EMBL" id="VSSQ01000349">
    <property type="protein sequence ID" value="MPL92161.1"/>
    <property type="molecule type" value="Genomic_DNA"/>
</dbReference>
<dbReference type="Pfam" id="PF23536">
    <property type="entry name" value="TraK_C"/>
    <property type="match status" value="1"/>
</dbReference>
<evidence type="ECO:0000259" key="1">
    <source>
        <dbReference type="Pfam" id="PF06586"/>
    </source>
</evidence>
<feature type="domain" description="TraK C-terminal" evidence="2">
    <location>
        <begin position="136"/>
        <end position="238"/>
    </location>
</feature>
<comment type="caution">
    <text evidence="3">The sequence shown here is derived from an EMBL/GenBank/DDBJ whole genome shotgun (WGS) entry which is preliminary data.</text>
</comment>
<dbReference type="Pfam" id="PF06586">
    <property type="entry name" value="TraK_N"/>
    <property type="match status" value="1"/>
</dbReference>
<organism evidence="3">
    <name type="scientific">bioreactor metagenome</name>
    <dbReference type="NCBI Taxonomy" id="1076179"/>
    <lineage>
        <taxon>unclassified sequences</taxon>
        <taxon>metagenomes</taxon>
        <taxon>ecological metagenomes</taxon>
    </lineage>
</organism>
<gene>
    <name evidence="3" type="ORF">SDC9_38258</name>
</gene>
<name>A0A644VLG1_9ZZZZ</name>
<evidence type="ECO:0000313" key="3">
    <source>
        <dbReference type="EMBL" id="MPL92161.1"/>
    </source>
</evidence>
<feature type="domain" description="TraK N-terminal" evidence="1">
    <location>
        <begin position="26"/>
        <end position="119"/>
    </location>
</feature>
<reference evidence="3" key="1">
    <citation type="submission" date="2019-08" db="EMBL/GenBank/DDBJ databases">
        <authorList>
            <person name="Kucharzyk K."/>
            <person name="Murdoch R.W."/>
            <person name="Higgins S."/>
            <person name="Loffler F."/>
        </authorList>
    </citation>
    <scope>NUCLEOTIDE SEQUENCE</scope>
</reference>
<evidence type="ECO:0008006" key="4">
    <source>
        <dbReference type="Google" id="ProtNLM"/>
    </source>
</evidence>
<dbReference type="InterPro" id="IPR010563">
    <property type="entry name" value="TraK_N"/>
</dbReference>
<accession>A0A644VLG1</accession>
<protein>
    <recommendedName>
        <fullName evidence="4">TraK protein</fullName>
    </recommendedName>
</protein>
<dbReference type="AlphaFoldDB" id="A0A644VLG1"/>
<dbReference type="InterPro" id="IPR055397">
    <property type="entry name" value="TraK_C"/>
</dbReference>